<dbReference type="RefSeq" id="WP_227181257.1">
    <property type="nucleotide sequence ID" value="NZ_JAJBZT010000007.1"/>
</dbReference>
<comment type="similarity">
    <text evidence="1">Belongs to the aldehyde dehydrogenase family.</text>
</comment>
<dbReference type="Gene3D" id="3.40.605.10">
    <property type="entry name" value="Aldehyde Dehydrogenase, Chain A, domain 1"/>
    <property type="match status" value="1"/>
</dbReference>
<proteinExistence type="inferred from homology"/>
<dbReference type="InterPro" id="IPR016160">
    <property type="entry name" value="Ald_DH_CS_CYS"/>
</dbReference>
<evidence type="ECO:0000256" key="1">
    <source>
        <dbReference type="ARBA" id="ARBA00009986"/>
    </source>
</evidence>
<dbReference type="InterPro" id="IPR016163">
    <property type="entry name" value="Ald_DH_C"/>
</dbReference>
<dbReference type="Pfam" id="PF00171">
    <property type="entry name" value="Aldedh"/>
    <property type="match status" value="1"/>
</dbReference>
<accession>A0ABS8D8D6</accession>
<dbReference type="PROSITE" id="PS00070">
    <property type="entry name" value="ALDEHYDE_DEHYDR_CYS"/>
    <property type="match status" value="1"/>
</dbReference>
<dbReference type="Gene3D" id="3.40.309.10">
    <property type="entry name" value="Aldehyde Dehydrogenase, Chain A, domain 2"/>
    <property type="match status" value="1"/>
</dbReference>
<name>A0ABS8D8D6_9NEIS</name>
<organism evidence="6 7">
    <name type="scientific">Leeia speluncae</name>
    <dbReference type="NCBI Taxonomy" id="2884804"/>
    <lineage>
        <taxon>Bacteria</taxon>
        <taxon>Pseudomonadati</taxon>
        <taxon>Pseudomonadota</taxon>
        <taxon>Betaproteobacteria</taxon>
        <taxon>Neisseriales</taxon>
        <taxon>Leeiaceae</taxon>
        <taxon>Leeia</taxon>
    </lineage>
</organism>
<keyword evidence="7" id="KW-1185">Reference proteome</keyword>
<dbReference type="EC" id="1.2.1.3" evidence="3"/>
<dbReference type="InterPro" id="IPR015590">
    <property type="entry name" value="Aldehyde_DH_dom"/>
</dbReference>
<dbReference type="InterPro" id="IPR016161">
    <property type="entry name" value="Ald_DH/histidinol_DH"/>
</dbReference>
<protein>
    <recommendedName>
        <fullName evidence="3">aldehyde dehydrogenase (NAD(+))</fullName>
        <ecNumber evidence="3">1.2.1.3</ecNumber>
    </recommendedName>
</protein>
<evidence type="ECO:0000256" key="3">
    <source>
        <dbReference type="ARBA" id="ARBA00024226"/>
    </source>
</evidence>
<evidence type="ECO:0000313" key="7">
    <source>
        <dbReference type="Proteomes" id="UP001165395"/>
    </source>
</evidence>
<comment type="catalytic activity">
    <reaction evidence="4">
        <text>an aldehyde + NAD(+) + H2O = a carboxylate + NADH + 2 H(+)</text>
        <dbReference type="Rhea" id="RHEA:16185"/>
        <dbReference type="ChEBI" id="CHEBI:15377"/>
        <dbReference type="ChEBI" id="CHEBI:15378"/>
        <dbReference type="ChEBI" id="CHEBI:17478"/>
        <dbReference type="ChEBI" id="CHEBI:29067"/>
        <dbReference type="ChEBI" id="CHEBI:57540"/>
        <dbReference type="ChEBI" id="CHEBI:57945"/>
        <dbReference type="EC" id="1.2.1.3"/>
    </reaction>
</comment>
<reference evidence="6" key="1">
    <citation type="submission" date="2021-10" db="EMBL/GenBank/DDBJ databases">
        <title>The complete genome sequence of Leeia sp. TBRC 13508.</title>
        <authorList>
            <person name="Charoenyingcharoen P."/>
            <person name="Yukphan P."/>
        </authorList>
    </citation>
    <scope>NUCLEOTIDE SEQUENCE</scope>
    <source>
        <strain evidence="6">TBRC 13508</strain>
    </source>
</reference>
<evidence type="ECO:0000256" key="2">
    <source>
        <dbReference type="ARBA" id="ARBA00023002"/>
    </source>
</evidence>
<dbReference type="Proteomes" id="UP001165395">
    <property type="component" value="Unassembled WGS sequence"/>
</dbReference>
<dbReference type="InterPro" id="IPR016162">
    <property type="entry name" value="Ald_DH_N"/>
</dbReference>
<sequence>MNDLAIQGNALLPLDLSQPIDGMLLNNQWQAGHGELFNVMNPSTGEVLARVKTATAADVPTAVAAAKRALPAWKYAAPAERAKVLRQIATGIASAAAQLEAMQQLNSGKPAFEASLDVADAIATFEYYADLISNDDRHSEAEVALPDDAFEGEYVLEACGIAGLIVPWNFPMVTTAWKVAPALAAGCCVILKPAELTPLSEILLANIIAQSGIPDGVFNVLVGAGSDVGAAMVDHPEIDKISFTGSNAVGRKVMAAAARFTKPVSLELGGKSSLVVCEDADLDTAVDLALKGVFFNAGQMCSATSRILVAESIYPAFKARFVAATEAMVCGAPSVENVEMGPLISEAQLNRVMSYIRAGKEAGAHCLTGGERVADSSGYFIAPTIFENVPEESAIWKEEIFGPVACLMTFQTDEEAIEIANHSDYGLVATVVSQSKTRSQKYTRQLHVGMVWVNSPQVIFPHTSWGGMKQSGIGRELGPWGLRAYQQLKHVVSLKESFTL</sequence>
<evidence type="ECO:0000256" key="4">
    <source>
        <dbReference type="ARBA" id="ARBA00049194"/>
    </source>
</evidence>
<dbReference type="SUPFAM" id="SSF53720">
    <property type="entry name" value="ALDH-like"/>
    <property type="match status" value="1"/>
</dbReference>
<feature type="domain" description="Aldehyde dehydrogenase" evidence="5">
    <location>
        <begin position="29"/>
        <end position="491"/>
    </location>
</feature>
<dbReference type="EMBL" id="JAJBZT010000007">
    <property type="protein sequence ID" value="MCB6184446.1"/>
    <property type="molecule type" value="Genomic_DNA"/>
</dbReference>
<comment type="caution">
    <text evidence="6">The sequence shown here is derived from an EMBL/GenBank/DDBJ whole genome shotgun (WGS) entry which is preliminary data.</text>
</comment>
<keyword evidence="2" id="KW-0560">Oxidoreductase</keyword>
<evidence type="ECO:0000259" key="5">
    <source>
        <dbReference type="Pfam" id="PF00171"/>
    </source>
</evidence>
<evidence type="ECO:0000313" key="6">
    <source>
        <dbReference type="EMBL" id="MCB6184446.1"/>
    </source>
</evidence>
<dbReference type="PANTHER" id="PTHR42804">
    <property type="entry name" value="ALDEHYDE DEHYDROGENASE"/>
    <property type="match status" value="1"/>
</dbReference>
<dbReference type="PANTHER" id="PTHR42804:SF1">
    <property type="entry name" value="ALDEHYDE DEHYDROGENASE-RELATED"/>
    <property type="match status" value="1"/>
</dbReference>
<gene>
    <name evidence="6" type="ORF">LIN78_12905</name>
</gene>